<comment type="subcellular location">
    <subcellularLocation>
        <location evidence="1 12">Endoplasmic reticulum</location>
    </subcellularLocation>
</comment>
<sequence length="180" mass="20015">MSARPKCVFVTVGSTKFDDLAYTILSPTVLDALHARQFQRLIFQCGNSDMGGLVRGSSMADNWDWRDEERGINISVWRFSPELGKHFQEADLIISHAGSGTILEVLRLPKPLIVVPNETLLDNHQVELADALNELGHLFSATPRTLAKTIATYDESTLKQFPQFDGSKFSAIMDAEMGFV</sequence>
<comment type="subunit">
    <text evidence="3 12">Heterodimer with ALG14 to form a functional enzyme.</text>
</comment>
<evidence type="ECO:0000313" key="14">
    <source>
        <dbReference type="EMBL" id="CAE7156122.1"/>
    </source>
</evidence>
<dbReference type="PANTHER" id="PTHR12867:SF6">
    <property type="entry name" value="N-ACETYLGLUCOSAMINYLDIPHOSPHODOLICHOL N-ACETYLGLUCOSAMINYLTRANSFERASE"/>
    <property type="match status" value="1"/>
</dbReference>
<dbReference type="InterPro" id="IPR007235">
    <property type="entry name" value="Glyco_trans_28_C"/>
</dbReference>
<evidence type="ECO:0000256" key="5">
    <source>
        <dbReference type="ARBA" id="ARBA00017468"/>
    </source>
</evidence>
<dbReference type="PANTHER" id="PTHR12867">
    <property type="entry name" value="GLYCOSYL TRANSFERASE-RELATED"/>
    <property type="match status" value="1"/>
</dbReference>
<gene>
    <name evidence="12" type="primary">ALG13</name>
    <name evidence="14" type="ORF">RDB_LOCUS94123</name>
</gene>
<dbReference type="InterPro" id="IPR039042">
    <property type="entry name" value="Alg13-like"/>
</dbReference>
<dbReference type="AlphaFoldDB" id="A0A8H3E385"/>
<reference evidence="14" key="1">
    <citation type="submission" date="2021-01" db="EMBL/GenBank/DDBJ databases">
        <authorList>
            <person name="Kaushik A."/>
        </authorList>
    </citation>
    <scope>NUCLEOTIDE SEQUENCE</scope>
    <source>
        <strain evidence="14">AG5</strain>
    </source>
</reference>
<dbReference type="GO" id="GO:0006488">
    <property type="term" value="P:dolichol-linked oligosaccharide biosynthetic process"/>
    <property type="evidence" value="ECO:0007669"/>
    <property type="project" value="InterPro"/>
</dbReference>
<dbReference type="Pfam" id="PF04101">
    <property type="entry name" value="Glyco_tran_28_C"/>
    <property type="match status" value="1"/>
</dbReference>
<evidence type="ECO:0000256" key="1">
    <source>
        <dbReference type="ARBA" id="ARBA00004240"/>
    </source>
</evidence>
<dbReference type="EMBL" id="CAJNJQ010001955">
    <property type="protein sequence ID" value="CAE7156122.1"/>
    <property type="molecule type" value="Genomic_DNA"/>
</dbReference>
<accession>A0A8H3E385</accession>
<comment type="function">
    <text evidence="9 12">Involved in protein N-glycosylation. Essential for the second step of the dolichol-linked oligosaccharide pathway.</text>
</comment>
<dbReference type="Gene3D" id="3.40.50.2000">
    <property type="entry name" value="Glycogen Phosphorylase B"/>
    <property type="match status" value="1"/>
</dbReference>
<dbReference type="EC" id="2.4.1.141" evidence="4 12"/>
<keyword evidence="8 12" id="KW-0256">Endoplasmic reticulum</keyword>
<comment type="catalytic activity">
    <reaction evidence="11">
        <text>an N-acetyl-alpha-D-glucosaminyl-diphospho-di-trans,poly-cis-dolichol + UDP-N-acetyl-alpha-D-glucosamine = an N,N'-diacetylchitobiosyl-diphospho-di-trans,poly-cis-dolichol + UDP + H(+)</text>
        <dbReference type="Rhea" id="RHEA:23380"/>
        <dbReference type="Rhea" id="RHEA-COMP:19507"/>
        <dbReference type="Rhea" id="RHEA-COMP:19510"/>
        <dbReference type="ChEBI" id="CHEBI:15378"/>
        <dbReference type="ChEBI" id="CHEBI:57269"/>
        <dbReference type="ChEBI" id="CHEBI:57705"/>
        <dbReference type="ChEBI" id="CHEBI:58223"/>
        <dbReference type="ChEBI" id="CHEBI:58427"/>
        <dbReference type="EC" id="2.4.1.141"/>
    </reaction>
</comment>
<dbReference type="GO" id="GO:0004577">
    <property type="term" value="F:N-acetylglucosaminyldiphosphodolichol N-acetylglucosaminyltransferase activity"/>
    <property type="evidence" value="ECO:0007669"/>
    <property type="project" value="UniProtKB-EC"/>
</dbReference>
<dbReference type="SUPFAM" id="SSF53756">
    <property type="entry name" value="UDP-Glycosyltransferase/glycogen phosphorylase"/>
    <property type="match status" value="1"/>
</dbReference>
<feature type="domain" description="Glycosyl transferase family 28 C-terminal" evidence="13">
    <location>
        <begin position="8"/>
        <end position="166"/>
    </location>
</feature>
<organism evidence="14 15">
    <name type="scientific">Rhizoctonia solani</name>
    <dbReference type="NCBI Taxonomy" id="456999"/>
    <lineage>
        <taxon>Eukaryota</taxon>
        <taxon>Fungi</taxon>
        <taxon>Dikarya</taxon>
        <taxon>Basidiomycota</taxon>
        <taxon>Agaricomycotina</taxon>
        <taxon>Agaricomycetes</taxon>
        <taxon>Cantharellales</taxon>
        <taxon>Ceratobasidiaceae</taxon>
        <taxon>Rhizoctonia</taxon>
    </lineage>
</organism>
<name>A0A8H3E385_9AGAM</name>
<evidence type="ECO:0000259" key="13">
    <source>
        <dbReference type="Pfam" id="PF04101"/>
    </source>
</evidence>
<evidence type="ECO:0000256" key="4">
    <source>
        <dbReference type="ARBA" id="ARBA00012614"/>
    </source>
</evidence>
<evidence type="ECO:0000256" key="12">
    <source>
        <dbReference type="RuleBase" id="RU362128"/>
    </source>
</evidence>
<keyword evidence="7 12" id="KW-0808">Transferase</keyword>
<evidence type="ECO:0000256" key="11">
    <source>
        <dbReference type="ARBA" id="ARBA00048184"/>
    </source>
</evidence>
<protein>
    <recommendedName>
        <fullName evidence="5 12">UDP-N-acetylglucosamine transferase subunit ALG13</fullName>
        <ecNumber evidence="4 12">2.4.1.141</ecNumber>
    </recommendedName>
    <alternativeName>
        <fullName evidence="10 12">Asparagine-linked glycosylation protein 13</fullName>
    </alternativeName>
</protein>
<comment type="caution">
    <text evidence="14">The sequence shown here is derived from an EMBL/GenBank/DDBJ whole genome shotgun (WGS) entry which is preliminary data.</text>
</comment>
<proteinExistence type="inferred from homology"/>
<dbReference type="GO" id="GO:0005783">
    <property type="term" value="C:endoplasmic reticulum"/>
    <property type="evidence" value="ECO:0007669"/>
    <property type="project" value="UniProtKB-SubCell"/>
</dbReference>
<evidence type="ECO:0000256" key="7">
    <source>
        <dbReference type="ARBA" id="ARBA00022679"/>
    </source>
</evidence>
<evidence type="ECO:0000313" key="15">
    <source>
        <dbReference type="Proteomes" id="UP000663827"/>
    </source>
</evidence>
<evidence type="ECO:0000256" key="9">
    <source>
        <dbReference type="ARBA" id="ARBA00024804"/>
    </source>
</evidence>
<evidence type="ECO:0000256" key="2">
    <source>
        <dbReference type="ARBA" id="ARBA00006962"/>
    </source>
</evidence>
<evidence type="ECO:0000256" key="8">
    <source>
        <dbReference type="ARBA" id="ARBA00022824"/>
    </source>
</evidence>
<dbReference type="Proteomes" id="UP000663827">
    <property type="component" value="Unassembled WGS sequence"/>
</dbReference>
<evidence type="ECO:0000256" key="6">
    <source>
        <dbReference type="ARBA" id="ARBA00022676"/>
    </source>
</evidence>
<evidence type="ECO:0000256" key="3">
    <source>
        <dbReference type="ARBA" id="ARBA00011198"/>
    </source>
</evidence>
<comment type="similarity">
    <text evidence="2 12">Belongs to the glycosyltransferase 28 family.</text>
</comment>
<keyword evidence="6 12" id="KW-0328">Glycosyltransferase</keyword>
<evidence type="ECO:0000256" key="10">
    <source>
        <dbReference type="ARBA" id="ARBA00032061"/>
    </source>
</evidence>